<organism evidence="1 2">
    <name type="scientific">Populus trichocarpa</name>
    <name type="common">Western balsam poplar</name>
    <name type="synonym">Populus balsamifera subsp. trichocarpa</name>
    <dbReference type="NCBI Taxonomy" id="3694"/>
    <lineage>
        <taxon>Eukaryota</taxon>
        <taxon>Viridiplantae</taxon>
        <taxon>Streptophyta</taxon>
        <taxon>Embryophyta</taxon>
        <taxon>Tracheophyta</taxon>
        <taxon>Spermatophyta</taxon>
        <taxon>Magnoliopsida</taxon>
        <taxon>eudicotyledons</taxon>
        <taxon>Gunneridae</taxon>
        <taxon>Pentapetalae</taxon>
        <taxon>rosids</taxon>
        <taxon>fabids</taxon>
        <taxon>Malpighiales</taxon>
        <taxon>Salicaceae</taxon>
        <taxon>Saliceae</taxon>
        <taxon>Populus</taxon>
    </lineage>
</organism>
<dbReference type="AlphaFoldDB" id="B9GME3"/>
<sequence>MGKVILSVGEAQEKSAEEVLEKMKVLIGRRHQGILCRGYSDKWWEQNWDLWTFWLAVPAGVERTYWRRWLWKRNCCHWLCSSGVIDAAHGWGKLWWLSFSWLMVVEGEGGVLDERKMGAVLVRWRPVCGMGLEKRKVMASGQRRLARRFLGKTWGERL</sequence>
<gene>
    <name evidence="1" type="ORF">POPTR_001G049600</name>
</gene>
<dbReference type="EMBL" id="CM009290">
    <property type="protein sequence ID" value="PNT52754.1"/>
    <property type="molecule type" value="Genomic_DNA"/>
</dbReference>
<proteinExistence type="predicted"/>
<evidence type="ECO:0000313" key="2">
    <source>
        <dbReference type="Proteomes" id="UP000006729"/>
    </source>
</evidence>
<name>B9GME3_POPTR</name>
<protein>
    <submittedName>
        <fullName evidence="1">Uncharacterized protein</fullName>
    </submittedName>
</protein>
<dbReference type="InParanoid" id="B9GME3"/>
<keyword evidence="2" id="KW-1185">Reference proteome</keyword>
<dbReference type="Proteomes" id="UP000006729">
    <property type="component" value="Chromosome 1"/>
</dbReference>
<accession>B9GME3</accession>
<evidence type="ECO:0000313" key="1">
    <source>
        <dbReference type="EMBL" id="PNT52754.1"/>
    </source>
</evidence>
<dbReference type="HOGENOM" id="CLU_1672247_0_0_1"/>
<reference evidence="1 2" key="1">
    <citation type="journal article" date="2006" name="Science">
        <title>The genome of black cottonwood, Populus trichocarpa (Torr. &amp; Gray).</title>
        <authorList>
            <person name="Tuskan G.A."/>
            <person name="Difazio S."/>
            <person name="Jansson S."/>
            <person name="Bohlmann J."/>
            <person name="Grigoriev I."/>
            <person name="Hellsten U."/>
            <person name="Putnam N."/>
            <person name="Ralph S."/>
            <person name="Rombauts S."/>
            <person name="Salamov A."/>
            <person name="Schein J."/>
            <person name="Sterck L."/>
            <person name="Aerts A."/>
            <person name="Bhalerao R.R."/>
            <person name="Bhalerao R.P."/>
            <person name="Blaudez D."/>
            <person name="Boerjan W."/>
            <person name="Brun A."/>
            <person name="Brunner A."/>
            <person name="Busov V."/>
            <person name="Campbell M."/>
            <person name="Carlson J."/>
            <person name="Chalot M."/>
            <person name="Chapman J."/>
            <person name="Chen G.L."/>
            <person name="Cooper D."/>
            <person name="Coutinho P.M."/>
            <person name="Couturier J."/>
            <person name="Covert S."/>
            <person name="Cronk Q."/>
            <person name="Cunningham R."/>
            <person name="Davis J."/>
            <person name="Degroeve S."/>
            <person name="Dejardin A."/>
            <person name="Depamphilis C."/>
            <person name="Detter J."/>
            <person name="Dirks B."/>
            <person name="Dubchak I."/>
            <person name="Duplessis S."/>
            <person name="Ehlting J."/>
            <person name="Ellis B."/>
            <person name="Gendler K."/>
            <person name="Goodstein D."/>
            <person name="Gribskov M."/>
            <person name="Grimwood J."/>
            <person name="Groover A."/>
            <person name="Gunter L."/>
            <person name="Hamberger B."/>
            <person name="Heinze B."/>
            <person name="Helariutta Y."/>
            <person name="Henrissat B."/>
            <person name="Holligan D."/>
            <person name="Holt R."/>
            <person name="Huang W."/>
            <person name="Islam-Faridi N."/>
            <person name="Jones S."/>
            <person name="Jones-Rhoades M."/>
            <person name="Jorgensen R."/>
            <person name="Joshi C."/>
            <person name="Kangasjarvi J."/>
            <person name="Karlsson J."/>
            <person name="Kelleher C."/>
            <person name="Kirkpatrick R."/>
            <person name="Kirst M."/>
            <person name="Kohler A."/>
            <person name="Kalluri U."/>
            <person name="Larimer F."/>
            <person name="Leebens-Mack J."/>
            <person name="Leple J.C."/>
            <person name="Locascio P."/>
            <person name="Lou Y."/>
            <person name="Lucas S."/>
            <person name="Martin F."/>
            <person name="Montanini B."/>
            <person name="Napoli C."/>
            <person name="Nelson D.R."/>
            <person name="Nelson C."/>
            <person name="Nieminen K."/>
            <person name="Nilsson O."/>
            <person name="Pereda V."/>
            <person name="Peter G."/>
            <person name="Philippe R."/>
            <person name="Pilate G."/>
            <person name="Poliakov A."/>
            <person name="Razumovskaya J."/>
            <person name="Richardson P."/>
            <person name="Rinaldi C."/>
            <person name="Ritland K."/>
            <person name="Rouze P."/>
            <person name="Ryaboy D."/>
            <person name="Schmutz J."/>
            <person name="Schrader J."/>
            <person name="Segerman B."/>
            <person name="Shin H."/>
            <person name="Siddiqui A."/>
            <person name="Sterky F."/>
            <person name="Terry A."/>
            <person name="Tsai C.J."/>
            <person name="Uberbacher E."/>
            <person name="Unneberg P."/>
            <person name="Vahala J."/>
            <person name="Wall K."/>
            <person name="Wessler S."/>
            <person name="Yang G."/>
            <person name="Yin T."/>
            <person name="Douglas C."/>
            <person name="Marra M."/>
            <person name="Sandberg G."/>
            <person name="Van de Peer Y."/>
            <person name="Rokhsar D."/>
        </authorList>
    </citation>
    <scope>NUCLEOTIDE SEQUENCE [LARGE SCALE GENOMIC DNA]</scope>
    <source>
        <strain evidence="2">cv. Nisqually</strain>
    </source>
</reference>